<dbReference type="EMBL" id="LAZR01000597">
    <property type="protein sequence ID" value="KKN63221.1"/>
    <property type="molecule type" value="Genomic_DNA"/>
</dbReference>
<name>A0A0F9UPX5_9ZZZZ</name>
<gene>
    <name evidence="1" type="ORF">LCGC14_0504110</name>
</gene>
<accession>A0A0F9UPX5</accession>
<organism evidence="1">
    <name type="scientific">marine sediment metagenome</name>
    <dbReference type="NCBI Taxonomy" id="412755"/>
    <lineage>
        <taxon>unclassified sequences</taxon>
        <taxon>metagenomes</taxon>
        <taxon>ecological metagenomes</taxon>
    </lineage>
</organism>
<reference evidence="1" key="1">
    <citation type="journal article" date="2015" name="Nature">
        <title>Complex archaea that bridge the gap between prokaryotes and eukaryotes.</title>
        <authorList>
            <person name="Spang A."/>
            <person name="Saw J.H."/>
            <person name="Jorgensen S.L."/>
            <person name="Zaremba-Niedzwiedzka K."/>
            <person name="Martijn J."/>
            <person name="Lind A.E."/>
            <person name="van Eijk R."/>
            <person name="Schleper C."/>
            <person name="Guy L."/>
            <person name="Ettema T.J."/>
        </authorList>
    </citation>
    <scope>NUCLEOTIDE SEQUENCE</scope>
</reference>
<comment type="caution">
    <text evidence="1">The sequence shown here is derived from an EMBL/GenBank/DDBJ whole genome shotgun (WGS) entry which is preliminary data.</text>
</comment>
<proteinExistence type="predicted"/>
<evidence type="ECO:0000313" key="1">
    <source>
        <dbReference type="EMBL" id="KKN63221.1"/>
    </source>
</evidence>
<protein>
    <submittedName>
        <fullName evidence="1">Uncharacterized protein</fullName>
    </submittedName>
</protein>
<sequence>MNLELEQLRALLKDYKALYEDAAKKYHDPEYLAWISVTFDEDEWPEKGEFATARSDPTFRKFRAQYMACREALKPFQYHLMPHNARVTYQKKWVDETGGVPF</sequence>
<dbReference type="AlphaFoldDB" id="A0A0F9UPX5"/>